<evidence type="ECO:0000313" key="2">
    <source>
        <dbReference type="EMBL" id="MCY9696131.1"/>
    </source>
</evidence>
<accession>A0ABT4GIW2</accession>
<protein>
    <recommendedName>
        <fullName evidence="1">HipA-like kinase domain-containing protein</fullName>
    </recommendedName>
</protein>
<name>A0ABT4GIW2_9BACL</name>
<comment type="caution">
    <text evidence="2">The sequence shown here is derived from an EMBL/GenBank/DDBJ whole genome shotgun (WGS) entry which is preliminary data.</text>
</comment>
<dbReference type="RefSeq" id="WP_268617292.1">
    <property type="nucleotide sequence ID" value="NZ_JAMDMX010000090.1"/>
</dbReference>
<proteinExistence type="predicted"/>
<evidence type="ECO:0000313" key="3">
    <source>
        <dbReference type="Proteomes" id="UP001527099"/>
    </source>
</evidence>
<sequence length="221" mass="25547">MIANEYIASTLAQHLGFPVGKLQLAKVAGPDGNLQTGVVSKEVMAKEVITWKKAGKHVYLNPSKYIKRLGLMRHLIVFDAWIANIDRAAGKNLILYRKANGEKYNWYLIDHGHTLYGSPRKWKKRAWNAPFWKNIRKFYHTPRGLLRLQSSWAVLEPMVQKIEQLTDADIEAALESVPKGYLSPNKRQFIKRLLLTRKKHLRSMIKRWLASNGLKEYNKKA</sequence>
<dbReference type="InterPro" id="IPR046748">
    <property type="entry name" value="HipA_2"/>
</dbReference>
<evidence type="ECO:0000259" key="1">
    <source>
        <dbReference type="Pfam" id="PF20613"/>
    </source>
</evidence>
<dbReference type="EMBL" id="JAMDMX010000090">
    <property type="protein sequence ID" value="MCY9696131.1"/>
    <property type="molecule type" value="Genomic_DNA"/>
</dbReference>
<gene>
    <name evidence="2" type="ORF">M5X19_25005</name>
</gene>
<organism evidence="2 3">
    <name type="scientific">Paenibacillus alginolyticus</name>
    <dbReference type="NCBI Taxonomy" id="59839"/>
    <lineage>
        <taxon>Bacteria</taxon>
        <taxon>Bacillati</taxon>
        <taxon>Bacillota</taxon>
        <taxon>Bacilli</taxon>
        <taxon>Bacillales</taxon>
        <taxon>Paenibacillaceae</taxon>
        <taxon>Paenibacillus</taxon>
    </lineage>
</organism>
<dbReference type="Pfam" id="PF20613">
    <property type="entry name" value="HipA_2"/>
    <property type="match status" value="1"/>
</dbReference>
<dbReference type="Proteomes" id="UP001527099">
    <property type="component" value="Unassembled WGS sequence"/>
</dbReference>
<feature type="domain" description="HipA-like kinase" evidence="1">
    <location>
        <begin position="4"/>
        <end position="113"/>
    </location>
</feature>
<dbReference type="Gene3D" id="1.10.1070.20">
    <property type="match status" value="1"/>
</dbReference>
<reference evidence="2 3" key="1">
    <citation type="submission" date="2022-05" db="EMBL/GenBank/DDBJ databases">
        <title>Genome Sequencing of Bee-Associated Microbes.</title>
        <authorList>
            <person name="Dunlap C."/>
        </authorList>
    </citation>
    <scope>NUCLEOTIDE SEQUENCE [LARGE SCALE GENOMIC DNA]</scope>
    <source>
        <strain evidence="2 3">NRRL B-14421</strain>
    </source>
</reference>
<keyword evidence="3" id="KW-1185">Reference proteome</keyword>